<accession>A0ABN2KUJ7</accession>
<reference evidence="1 2" key="1">
    <citation type="journal article" date="2019" name="Int. J. Syst. Evol. Microbiol.">
        <title>The Global Catalogue of Microorganisms (GCM) 10K type strain sequencing project: providing services to taxonomists for standard genome sequencing and annotation.</title>
        <authorList>
            <consortium name="The Broad Institute Genomics Platform"/>
            <consortium name="The Broad Institute Genome Sequencing Center for Infectious Disease"/>
            <person name="Wu L."/>
            <person name="Ma J."/>
        </authorList>
    </citation>
    <scope>NUCLEOTIDE SEQUENCE [LARGE SCALE GENOMIC DNA]</scope>
    <source>
        <strain evidence="1 2">JCM 13249</strain>
    </source>
</reference>
<organism evidence="1 2">
    <name type="scientific">Luedemannella helvata</name>
    <dbReference type="NCBI Taxonomy" id="349315"/>
    <lineage>
        <taxon>Bacteria</taxon>
        <taxon>Bacillati</taxon>
        <taxon>Actinomycetota</taxon>
        <taxon>Actinomycetes</taxon>
        <taxon>Micromonosporales</taxon>
        <taxon>Micromonosporaceae</taxon>
        <taxon>Luedemannella</taxon>
    </lineage>
</organism>
<evidence type="ECO:0000313" key="2">
    <source>
        <dbReference type="Proteomes" id="UP001500655"/>
    </source>
</evidence>
<keyword evidence="2" id="KW-1185">Reference proteome</keyword>
<evidence type="ECO:0000313" key="1">
    <source>
        <dbReference type="EMBL" id="GAA1766599.1"/>
    </source>
</evidence>
<dbReference type="EMBL" id="BAAALS010000022">
    <property type="protein sequence ID" value="GAA1766599.1"/>
    <property type="molecule type" value="Genomic_DNA"/>
</dbReference>
<dbReference type="RefSeq" id="WP_344084664.1">
    <property type="nucleotide sequence ID" value="NZ_BAAALS010000022.1"/>
</dbReference>
<sequence length="248" mass="25795">MTSIAEPGRPLFGGSLTAAASVAAPGPPPPAAARQVVATRPVEGGRVLLGLAVLAGERLRAGAATPRAVATAVGLPVQAADEAAALTRRAGAVAARTRTRVAGLPGSRLLTDRVDRGRQRLARAGARATTRGRASLALGRADAVLFVRRAVDDGLRWAEGRAVPRLVDALVPHLVAEVVPRLIEGAIPQIRERVLPVVIEDLTADENVRELMVIQGRGVIGDTAEQLRSSTAQADDRVESAIRRLFGG</sequence>
<gene>
    <name evidence="1" type="ORF">GCM10009681_42150</name>
</gene>
<name>A0ABN2KUJ7_9ACTN</name>
<protein>
    <submittedName>
        <fullName evidence="1">Uncharacterized protein</fullName>
    </submittedName>
</protein>
<comment type="caution">
    <text evidence="1">The sequence shown here is derived from an EMBL/GenBank/DDBJ whole genome shotgun (WGS) entry which is preliminary data.</text>
</comment>
<dbReference type="Proteomes" id="UP001500655">
    <property type="component" value="Unassembled WGS sequence"/>
</dbReference>
<proteinExistence type="predicted"/>